<evidence type="ECO:0000313" key="3">
    <source>
        <dbReference type="Proteomes" id="UP001430306"/>
    </source>
</evidence>
<keyword evidence="3" id="KW-1185">Reference proteome</keyword>
<evidence type="ECO:0008006" key="4">
    <source>
        <dbReference type="Google" id="ProtNLM"/>
    </source>
</evidence>
<gene>
    <name evidence="2" type="ORF">LOC71_16010</name>
</gene>
<protein>
    <recommendedName>
        <fullName evidence="4">Periplasmic chaperone for outer membrane proteins SurA</fullName>
    </recommendedName>
</protein>
<evidence type="ECO:0000256" key="1">
    <source>
        <dbReference type="SAM" id="SignalP"/>
    </source>
</evidence>
<keyword evidence="1" id="KW-0732">Signal</keyword>
<sequence>MIFAGRMVIACLALLLFLVDAGATSCVAQVQIDLRQFDSWMFQSHGRDETQCRKSLLEKIELEFVRIEQSAPLSEKQKEALRLAGRGDVKRFFDRVNEARREFMQMDGKNQQAFVNEAYMLAQPLQQELSEGLFGNDSLLHKVKKGVMTREQTKEMNAQIKLEAIEAWKVRVRLFAATTGRGLALTAKQQERFSDLVIAQIEPHASADLSRQHADMLISYGVFKCESKSWEAFLDEDQIAAVQTLSRRGEACERQLQRDGVIQ</sequence>
<dbReference type="Proteomes" id="UP001430306">
    <property type="component" value="Unassembled WGS sequence"/>
</dbReference>
<reference evidence="2" key="1">
    <citation type="submission" date="2021-11" db="EMBL/GenBank/DDBJ databases">
        <title>Genome sequence.</title>
        <authorList>
            <person name="Sun Q."/>
        </authorList>
    </citation>
    <scope>NUCLEOTIDE SEQUENCE</scope>
    <source>
        <strain evidence="2">JC740</strain>
    </source>
</reference>
<evidence type="ECO:0000313" key="2">
    <source>
        <dbReference type="EMBL" id="MCC9643791.1"/>
    </source>
</evidence>
<organism evidence="2 3">
    <name type="scientific">Rhodopirellula halodulae</name>
    <dbReference type="NCBI Taxonomy" id="2894198"/>
    <lineage>
        <taxon>Bacteria</taxon>
        <taxon>Pseudomonadati</taxon>
        <taxon>Planctomycetota</taxon>
        <taxon>Planctomycetia</taxon>
        <taxon>Pirellulales</taxon>
        <taxon>Pirellulaceae</taxon>
        <taxon>Rhodopirellula</taxon>
    </lineage>
</organism>
<dbReference type="EMBL" id="JAJKFW010000025">
    <property type="protein sequence ID" value="MCC9643791.1"/>
    <property type="molecule type" value="Genomic_DNA"/>
</dbReference>
<dbReference type="RefSeq" id="WP_230274745.1">
    <property type="nucleotide sequence ID" value="NZ_JAJKFW010000025.1"/>
</dbReference>
<feature type="signal peptide" evidence="1">
    <location>
        <begin position="1"/>
        <end position="23"/>
    </location>
</feature>
<proteinExistence type="predicted"/>
<name>A0ABS8NJU3_9BACT</name>
<accession>A0ABS8NJU3</accession>
<feature type="chain" id="PRO_5046740495" description="Periplasmic chaperone for outer membrane proteins SurA" evidence="1">
    <location>
        <begin position="24"/>
        <end position="263"/>
    </location>
</feature>
<comment type="caution">
    <text evidence="2">The sequence shown here is derived from an EMBL/GenBank/DDBJ whole genome shotgun (WGS) entry which is preliminary data.</text>
</comment>